<evidence type="ECO:0000313" key="7">
    <source>
        <dbReference type="Proteomes" id="UP000439986"/>
    </source>
</evidence>
<dbReference type="InterPro" id="IPR036388">
    <property type="entry name" value="WH-like_DNA-bd_sf"/>
</dbReference>
<dbReference type="Gene3D" id="1.10.10.10">
    <property type="entry name" value="Winged helix-like DNA-binding domain superfamily/Winged helix DNA-binding domain"/>
    <property type="match status" value="1"/>
</dbReference>
<reference evidence="6 7" key="1">
    <citation type="submission" date="2019-11" db="EMBL/GenBank/DDBJ databases">
        <title>Novel species isolated from a subtropical stream in China.</title>
        <authorList>
            <person name="Lu H."/>
        </authorList>
    </citation>
    <scope>NUCLEOTIDE SEQUENCE [LARGE SCALE GENOMIC DNA]</scope>
    <source>
        <strain evidence="6 7">FT26W</strain>
    </source>
</reference>
<keyword evidence="3" id="KW-0238">DNA-binding</keyword>
<dbReference type="CDD" id="cd08472">
    <property type="entry name" value="PBP2_CrgA_like_3"/>
    <property type="match status" value="1"/>
</dbReference>
<evidence type="ECO:0000259" key="5">
    <source>
        <dbReference type="PROSITE" id="PS50931"/>
    </source>
</evidence>
<dbReference type="InterPro" id="IPR000847">
    <property type="entry name" value="LysR_HTH_N"/>
</dbReference>
<keyword evidence="7" id="KW-1185">Reference proteome</keyword>
<dbReference type="AlphaFoldDB" id="A0A844D2U1"/>
<protein>
    <submittedName>
        <fullName evidence="6">LysR family transcriptional regulator</fullName>
    </submittedName>
</protein>
<feature type="domain" description="HTH lysR-type" evidence="5">
    <location>
        <begin position="8"/>
        <end position="59"/>
    </location>
</feature>
<accession>A0A844D2U1</accession>
<evidence type="ECO:0000256" key="4">
    <source>
        <dbReference type="ARBA" id="ARBA00023163"/>
    </source>
</evidence>
<evidence type="ECO:0000256" key="2">
    <source>
        <dbReference type="ARBA" id="ARBA00023015"/>
    </source>
</evidence>
<name>A0A844D2U1_9BURK</name>
<dbReference type="SUPFAM" id="SSF53850">
    <property type="entry name" value="Periplasmic binding protein-like II"/>
    <property type="match status" value="1"/>
</dbReference>
<dbReference type="SUPFAM" id="SSF46785">
    <property type="entry name" value="Winged helix' DNA-binding domain"/>
    <property type="match status" value="1"/>
</dbReference>
<dbReference type="InterPro" id="IPR058163">
    <property type="entry name" value="LysR-type_TF_proteobact-type"/>
</dbReference>
<dbReference type="InterPro" id="IPR005119">
    <property type="entry name" value="LysR_subst-bd"/>
</dbReference>
<proteinExistence type="inferred from homology"/>
<dbReference type="PANTHER" id="PTHR30537:SF17">
    <property type="entry name" value="LYSR-FAMILY REGULATORY PROTEIN"/>
    <property type="match status" value="1"/>
</dbReference>
<dbReference type="InterPro" id="IPR036390">
    <property type="entry name" value="WH_DNA-bd_sf"/>
</dbReference>
<sequence length="301" mass="33702">MDYFLAAKAFVSVAETGSFVKTAAMLDLPRNTVTKLIQALEAHLRVKLFHRTTRRVSLTNDGAAYYERMSRVLDEWHEAEADLTDAHSAPRGKLRVDMGTTMASILVIPALPDFRRKYPDLQLDIGISDRPVNLVHDRVDCVVRGGEIADQSLIARHIGALRFVTCATPEYLSRHGTPSHPSDLQEDHVLVRYFYAGSGRKAPIEYTKGDERILVQGRQFLAVNDSNAYLAAGLAGLGVLHTLAFMAQPHIDAGRLVPILQEWSSPPNQISIVYLPNRHLSARVRVFVDWMVELFQKADYL</sequence>
<organism evidence="6 7">
    <name type="scientific">Duganella aquatilis</name>
    <dbReference type="NCBI Taxonomy" id="2666082"/>
    <lineage>
        <taxon>Bacteria</taxon>
        <taxon>Pseudomonadati</taxon>
        <taxon>Pseudomonadota</taxon>
        <taxon>Betaproteobacteria</taxon>
        <taxon>Burkholderiales</taxon>
        <taxon>Oxalobacteraceae</taxon>
        <taxon>Telluria group</taxon>
        <taxon>Duganella</taxon>
    </lineage>
</organism>
<dbReference type="GO" id="GO:0006351">
    <property type="term" value="P:DNA-templated transcription"/>
    <property type="evidence" value="ECO:0007669"/>
    <property type="project" value="TreeGrafter"/>
</dbReference>
<comment type="similarity">
    <text evidence="1">Belongs to the LysR transcriptional regulatory family.</text>
</comment>
<dbReference type="FunFam" id="1.10.10.10:FF:000001">
    <property type="entry name" value="LysR family transcriptional regulator"/>
    <property type="match status" value="1"/>
</dbReference>
<keyword evidence="4" id="KW-0804">Transcription</keyword>
<dbReference type="GO" id="GO:0003700">
    <property type="term" value="F:DNA-binding transcription factor activity"/>
    <property type="evidence" value="ECO:0007669"/>
    <property type="project" value="InterPro"/>
</dbReference>
<dbReference type="Pfam" id="PF00126">
    <property type="entry name" value="HTH_1"/>
    <property type="match status" value="1"/>
</dbReference>
<gene>
    <name evidence="6" type="ORF">GJ698_25270</name>
</gene>
<dbReference type="EMBL" id="WKJL01000026">
    <property type="protein sequence ID" value="MRW87387.1"/>
    <property type="molecule type" value="Genomic_DNA"/>
</dbReference>
<evidence type="ECO:0000313" key="6">
    <source>
        <dbReference type="EMBL" id="MRW87387.1"/>
    </source>
</evidence>
<comment type="caution">
    <text evidence="6">The sequence shown here is derived from an EMBL/GenBank/DDBJ whole genome shotgun (WGS) entry which is preliminary data.</text>
</comment>
<dbReference type="PANTHER" id="PTHR30537">
    <property type="entry name" value="HTH-TYPE TRANSCRIPTIONAL REGULATOR"/>
    <property type="match status" value="1"/>
</dbReference>
<evidence type="ECO:0000256" key="1">
    <source>
        <dbReference type="ARBA" id="ARBA00009437"/>
    </source>
</evidence>
<dbReference type="Pfam" id="PF03466">
    <property type="entry name" value="LysR_substrate"/>
    <property type="match status" value="1"/>
</dbReference>
<evidence type="ECO:0000256" key="3">
    <source>
        <dbReference type="ARBA" id="ARBA00023125"/>
    </source>
</evidence>
<dbReference type="Gene3D" id="3.40.190.10">
    <property type="entry name" value="Periplasmic binding protein-like II"/>
    <property type="match status" value="2"/>
</dbReference>
<keyword evidence="2" id="KW-0805">Transcription regulation</keyword>
<dbReference type="Proteomes" id="UP000439986">
    <property type="component" value="Unassembled WGS sequence"/>
</dbReference>
<dbReference type="PROSITE" id="PS50931">
    <property type="entry name" value="HTH_LYSR"/>
    <property type="match status" value="1"/>
</dbReference>
<dbReference type="RefSeq" id="WP_154360633.1">
    <property type="nucleotide sequence ID" value="NZ_WKJL01000026.1"/>
</dbReference>
<dbReference type="GO" id="GO:0043565">
    <property type="term" value="F:sequence-specific DNA binding"/>
    <property type="evidence" value="ECO:0007669"/>
    <property type="project" value="TreeGrafter"/>
</dbReference>